<dbReference type="EMBL" id="KN846951">
    <property type="protein sequence ID" value="KIV85686.1"/>
    <property type="molecule type" value="Genomic_DNA"/>
</dbReference>
<dbReference type="HOGENOM" id="CLU_019467_1_0_1"/>
<accession>A0A0D1XCU0</accession>
<dbReference type="InterPro" id="IPR035979">
    <property type="entry name" value="RBD_domain_sf"/>
</dbReference>
<protein>
    <recommendedName>
        <fullName evidence="4">RRM domain-containing protein</fullName>
    </recommendedName>
</protein>
<evidence type="ECO:0000259" key="4">
    <source>
        <dbReference type="PROSITE" id="PS50102"/>
    </source>
</evidence>
<evidence type="ECO:0000313" key="5">
    <source>
        <dbReference type="EMBL" id="KIV85686.1"/>
    </source>
</evidence>
<evidence type="ECO:0000256" key="2">
    <source>
        <dbReference type="PROSITE-ProRule" id="PRU00176"/>
    </source>
</evidence>
<sequence length="842" mass="92753">MCMVVKQGVITIERRPVRLSLLSSLIALDNLNDIITSDDTVIQSGPYPFWNFCTAKQRKRAAAGCFGALSQNIPFRIFLSSHLFTHSHSFTTPHSLHYPSQSYSFLTARHSILLPDHLRTITTLVNIMSPPRGSASASSPHSEHDTTFHGTPSTNITSFTPEGAPGTKGKERAADFYTGDPEGIDIYTKAREYTKAPRVAKPPKHASVADDDVFLSAPSPTNGPQLSPTAQVFEPQFFHPAANKVPPVPRVYRASGFAPVQPAQIIGHAYGAQAFPKNAAPTGNIGAQGKTPGVIGGTNVNADNEEYLDLLMAQNHIKLHYKSPVLSNIWMHDIHLSEGEFSTDTNSFRAFTVLGLPAEFRSRRVVDAFKAEVFPSINSINAAQVVTGGLFTVAFDDVRDAKRAYHVAATLAPHTRVLPMKQKAVAADQGRDPTLVTEYTGQIVISAYYNGNPAQPPMKAHPVVNEIKRLLKQCGDIKAFHTMPPNQLHCREFRVEFYNAANVACAKDVISGTVINGAVLDVELYTPDIRPVVVDDVDLEIPFEKLSVTGRSTVPVDSDYDRLAYVIQRDAARNGRRGNQNGNHNAVDISRIQSGADVRTTIMLRNIPNRVDQAMLKELLDRTSAGRYDFMYLRIDFANNCNVGYAFINFVDAPSIIPFVLARAGKRWNCFNSDKVAEVSYATIQGKDCLVQKFRNSSVMLEHPAFRPKLYVAGNVPNAGQEEKFPGPDNASKMRRSVENAEHVGLYIPEKLALALRNPNPNTRPAFPDPQPPRTVARFQRDDVRPQGFYLPPARAAPNTREGYTFLGRVSPTFLLPGSFVDVDSPYDPFAGNPRPFSSFRS</sequence>
<keyword evidence="1 2" id="KW-0694">RNA-binding</keyword>
<feature type="region of interest" description="Disordered" evidence="3">
    <location>
        <begin position="131"/>
        <end position="177"/>
    </location>
</feature>
<feature type="compositionally biased region" description="Low complexity" evidence="3">
    <location>
        <begin position="131"/>
        <end position="140"/>
    </location>
</feature>
<dbReference type="InterPro" id="IPR034862">
    <property type="entry name" value="Fungal_Mei2-like_RRM3"/>
</dbReference>
<dbReference type="SUPFAM" id="SSF54928">
    <property type="entry name" value="RNA-binding domain, RBD"/>
    <property type="match status" value="1"/>
</dbReference>
<reference evidence="5 6" key="1">
    <citation type="submission" date="2015-01" db="EMBL/GenBank/DDBJ databases">
        <title>The Genome Sequence of Exophiala sideris CBS121828.</title>
        <authorList>
            <consortium name="The Broad Institute Genomics Platform"/>
            <person name="Cuomo C."/>
            <person name="de Hoog S."/>
            <person name="Gorbushina A."/>
            <person name="Stielow B."/>
            <person name="Teixiera M."/>
            <person name="Abouelleil A."/>
            <person name="Chapman S.B."/>
            <person name="Priest M."/>
            <person name="Young S.K."/>
            <person name="Wortman J."/>
            <person name="Nusbaum C."/>
            <person name="Birren B."/>
        </authorList>
    </citation>
    <scope>NUCLEOTIDE SEQUENCE [LARGE SCALE GENOMIC DNA]</scope>
    <source>
        <strain evidence="5 6">CBS 121828</strain>
    </source>
</reference>
<evidence type="ECO:0000313" key="6">
    <source>
        <dbReference type="Proteomes" id="UP000053599"/>
    </source>
</evidence>
<dbReference type="InterPro" id="IPR007201">
    <property type="entry name" value="Mei2-like_Rrm_C"/>
</dbReference>
<dbReference type="Pfam" id="PF04059">
    <property type="entry name" value="RRM_2"/>
    <property type="match status" value="1"/>
</dbReference>
<evidence type="ECO:0000256" key="3">
    <source>
        <dbReference type="SAM" id="MobiDB-lite"/>
    </source>
</evidence>
<evidence type="ECO:0000256" key="1">
    <source>
        <dbReference type="ARBA" id="ARBA00022884"/>
    </source>
</evidence>
<gene>
    <name evidence="5" type="ORF">PV11_01353</name>
</gene>
<feature type="domain" description="RRM" evidence="4">
    <location>
        <begin position="600"/>
        <end position="684"/>
    </location>
</feature>
<dbReference type="CDD" id="cd12532">
    <property type="entry name" value="RRM3_MEI2_fungi"/>
    <property type="match status" value="1"/>
</dbReference>
<dbReference type="InterPro" id="IPR000504">
    <property type="entry name" value="RRM_dom"/>
</dbReference>
<dbReference type="AlphaFoldDB" id="A0A0D1XCU0"/>
<organism evidence="5 6">
    <name type="scientific">Exophiala sideris</name>
    <dbReference type="NCBI Taxonomy" id="1016849"/>
    <lineage>
        <taxon>Eukaryota</taxon>
        <taxon>Fungi</taxon>
        <taxon>Dikarya</taxon>
        <taxon>Ascomycota</taxon>
        <taxon>Pezizomycotina</taxon>
        <taxon>Eurotiomycetes</taxon>
        <taxon>Chaetothyriomycetidae</taxon>
        <taxon>Chaetothyriales</taxon>
        <taxon>Herpotrichiellaceae</taxon>
        <taxon>Exophiala</taxon>
    </lineage>
</organism>
<proteinExistence type="predicted"/>
<dbReference type="PANTHER" id="PTHR23189">
    <property type="entry name" value="RNA RECOGNITION MOTIF-CONTAINING"/>
    <property type="match status" value="1"/>
</dbReference>
<dbReference type="GO" id="GO:0003723">
    <property type="term" value="F:RNA binding"/>
    <property type="evidence" value="ECO:0007669"/>
    <property type="project" value="UniProtKB-UniRule"/>
</dbReference>
<dbReference type="PROSITE" id="PS50102">
    <property type="entry name" value="RRM"/>
    <property type="match status" value="1"/>
</dbReference>
<feature type="compositionally biased region" description="Polar residues" evidence="3">
    <location>
        <begin position="148"/>
        <end position="160"/>
    </location>
</feature>
<dbReference type="Proteomes" id="UP000053599">
    <property type="component" value="Unassembled WGS sequence"/>
</dbReference>
<name>A0A0D1XCU0_9EURO</name>
<dbReference type="STRING" id="1016849.A0A0D1XCU0"/>
<dbReference type="OrthoDB" id="417481at2759"/>